<name>A0AAD0VAT5_PSEAV</name>
<dbReference type="AlphaFoldDB" id="A0AAD0VAT5"/>
<geneLocation type="plasmid" evidence="2">
    <name>pmppla107</name>
</geneLocation>
<reference evidence="1 2" key="1">
    <citation type="journal article" date="2011" name="PLoS Pathog.">
        <title>Dynamic evolution of pathogenicity revealed by sequencing and comparative genomics of 19 Pseudomonas syringae isolates.</title>
        <authorList>
            <person name="Baltrus D.A."/>
            <person name="Nishimura M.T."/>
            <person name="Romanchuk A."/>
            <person name="Chang J.H."/>
            <person name="Mukhtar M.S."/>
            <person name="Cherkis K."/>
            <person name="Roach J."/>
            <person name="Grant S.R."/>
            <person name="Jones C.D."/>
            <person name="Dangl J.L."/>
        </authorList>
    </citation>
    <scope>NUCLEOTIDE SEQUENCE [LARGE SCALE GENOMIC DNA]</scope>
    <source>
        <strain evidence="1 2">M301315</strain>
    </source>
</reference>
<sequence length="220" mass="24290">MSEGVVGEAGSLFQEAGISTIKSYLYSMLGQGRHDDLRTIYNHFLIRPECSRAATLIACYRSLNLYVVGVYAIFDREIALQLAQLAQALYAPQILDSDEQREVLIMDLEEQWEWLSHLENAELFPTSFQVLLDELCPGIFDQMLKVSSVSPASLTPACSPLRLMVGLQGVGHPERTHILSEIYDQSTAEGVVRLGLVDATSLGRIGNPLINEAYLAGCLL</sequence>
<organism evidence="1 2">
    <name type="scientific">Pseudomonas amygdali pv. lachrymans str. M301315</name>
    <dbReference type="NCBI Taxonomy" id="629260"/>
    <lineage>
        <taxon>Bacteria</taxon>
        <taxon>Pseudomonadati</taxon>
        <taxon>Pseudomonadota</taxon>
        <taxon>Gammaproteobacteria</taxon>
        <taxon>Pseudomonadales</taxon>
        <taxon>Pseudomonadaceae</taxon>
        <taxon>Pseudomonas</taxon>
        <taxon>Pseudomonas amygdali</taxon>
    </lineage>
</organism>
<evidence type="ECO:0000313" key="1">
    <source>
        <dbReference type="EMBL" id="AXH60384.1"/>
    </source>
</evidence>
<dbReference type="GeneID" id="39473861"/>
<protein>
    <submittedName>
        <fullName evidence="1">Uncharacterized protein</fullName>
    </submittedName>
</protein>
<gene>
    <name evidence="1" type="ORF">PLA107_035015</name>
</gene>
<dbReference type="EMBL" id="CP031226">
    <property type="protein sequence ID" value="AXH60384.1"/>
    <property type="molecule type" value="Genomic_DNA"/>
</dbReference>
<dbReference type="RefSeq" id="WP_005742463.1">
    <property type="nucleotide sequence ID" value="NZ_CP031226.1"/>
</dbReference>
<evidence type="ECO:0000313" key="2">
    <source>
        <dbReference type="Proteomes" id="UP000006426"/>
    </source>
</evidence>
<accession>A0AAD0VAT5</accession>
<proteinExistence type="predicted"/>
<keyword evidence="1" id="KW-0614">Plasmid</keyword>
<dbReference type="Proteomes" id="UP000006426">
    <property type="component" value="Plasmid pmppla107"/>
</dbReference>